<evidence type="ECO:0000256" key="2">
    <source>
        <dbReference type="PROSITE-ProRule" id="PRU00335"/>
    </source>
</evidence>
<dbReference type="RefSeq" id="WP_176756800.1">
    <property type="nucleotide sequence ID" value="NZ_FNJQ01000029.1"/>
</dbReference>
<evidence type="ECO:0000313" key="4">
    <source>
        <dbReference type="EMBL" id="SDP61494.1"/>
    </source>
</evidence>
<dbReference type="InterPro" id="IPR009057">
    <property type="entry name" value="Homeodomain-like_sf"/>
</dbReference>
<evidence type="ECO:0000256" key="1">
    <source>
        <dbReference type="ARBA" id="ARBA00023125"/>
    </source>
</evidence>
<keyword evidence="1 2" id="KW-0238">DNA-binding</keyword>
<dbReference type="InterPro" id="IPR050624">
    <property type="entry name" value="HTH-type_Tx_Regulator"/>
</dbReference>
<dbReference type="EMBL" id="FNJQ01000029">
    <property type="protein sequence ID" value="SDP61494.1"/>
    <property type="molecule type" value="Genomic_DNA"/>
</dbReference>
<dbReference type="PANTHER" id="PTHR43479:SF7">
    <property type="entry name" value="TETR-FAMILY TRANSCRIPTIONAL REGULATOR"/>
    <property type="match status" value="1"/>
</dbReference>
<dbReference type="Gene3D" id="1.10.357.10">
    <property type="entry name" value="Tetracycline Repressor, domain 2"/>
    <property type="match status" value="1"/>
</dbReference>
<proteinExistence type="predicted"/>
<feature type="DNA-binding region" description="H-T-H motif" evidence="2">
    <location>
        <begin position="28"/>
        <end position="47"/>
    </location>
</feature>
<name>A0A1H0U5N7_SELRU</name>
<dbReference type="PROSITE" id="PS01081">
    <property type="entry name" value="HTH_TETR_1"/>
    <property type="match status" value="1"/>
</dbReference>
<reference evidence="4 5" key="1">
    <citation type="submission" date="2016-10" db="EMBL/GenBank/DDBJ databases">
        <authorList>
            <person name="de Groot N.N."/>
        </authorList>
    </citation>
    <scope>NUCLEOTIDE SEQUENCE [LARGE SCALE GENOMIC DNA]</scope>
    <source>
        <strain evidence="4 5">S137</strain>
    </source>
</reference>
<dbReference type="Pfam" id="PF00440">
    <property type="entry name" value="TetR_N"/>
    <property type="match status" value="1"/>
</dbReference>
<feature type="domain" description="HTH tetR-type" evidence="3">
    <location>
        <begin position="5"/>
        <end position="65"/>
    </location>
</feature>
<protein>
    <submittedName>
        <fullName evidence="4">Transcriptional regulator, TetR family</fullName>
    </submittedName>
</protein>
<evidence type="ECO:0000313" key="5">
    <source>
        <dbReference type="Proteomes" id="UP000182412"/>
    </source>
</evidence>
<dbReference type="GO" id="GO:0003677">
    <property type="term" value="F:DNA binding"/>
    <property type="evidence" value="ECO:0007669"/>
    <property type="project" value="UniProtKB-UniRule"/>
</dbReference>
<dbReference type="SUPFAM" id="SSF46689">
    <property type="entry name" value="Homeodomain-like"/>
    <property type="match status" value="1"/>
</dbReference>
<accession>A0A1H0U5N7</accession>
<sequence length="182" mass="21572">MIIRQTTKELLAASLQELAQSKSMDKITIREITQNCQLTSTTFYNHFQDKYALLAWIYHRELTPLYERLGKDIDWNTLIRQGIIAVQQNKQFYRNAMKNTSGQTSFQKAVSDYFIGQIHNYICKQQGINELPEKLQFMIRFYVLGIFPFLCEWVLYHDEPPAKEFILLLHDAMPQELRPYLL</sequence>
<dbReference type="PANTHER" id="PTHR43479">
    <property type="entry name" value="ACREF/ENVCD OPERON REPRESSOR-RELATED"/>
    <property type="match status" value="1"/>
</dbReference>
<dbReference type="InterPro" id="IPR039532">
    <property type="entry name" value="TetR_C_Firmicutes"/>
</dbReference>
<dbReference type="InterPro" id="IPR023772">
    <property type="entry name" value="DNA-bd_HTH_TetR-type_CS"/>
</dbReference>
<dbReference type="InterPro" id="IPR001647">
    <property type="entry name" value="HTH_TetR"/>
</dbReference>
<organism evidence="4 5">
    <name type="scientific">Selenomonas ruminantium</name>
    <dbReference type="NCBI Taxonomy" id="971"/>
    <lineage>
        <taxon>Bacteria</taxon>
        <taxon>Bacillati</taxon>
        <taxon>Bacillota</taxon>
        <taxon>Negativicutes</taxon>
        <taxon>Selenomonadales</taxon>
        <taxon>Selenomonadaceae</taxon>
        <taxon>Selenomonas</taxon>
    </lineage>
</organism>
<dbReference type="Proteomes" id="UP000182412">
    <property type="component" value="Unassembled WGS sequence"/>
</dbReference>
<dbReference type="AlphaFoldDB" id="A0A1H0U5N7"/>
<dbReference type="Pfam" id="PF14278">
    <property type="entry name" value="TetR_C_8"/>
    <property type="match status" value="1"/>
</dbReference>
<evidence type="ECO:0000259" key="3">
    <source>
        <dbReference type="PROSITE" id="PS50977"/>
    </source>
</evidence>
<dbReference type="PROSITE" id="PS50977">
    <property type="entry name" value="HTH_TETR_2"/>
    <property type="match status" value="1"/>
</dbReference>
<gene>
    <name evidence="4" type="ORF">SAMN05216366_1295</name>
</gene>